<name>A0A0S4JDU5_BODSA</name>
<dbReference type="Proteomes" id="UP000051952">
    <property type="component" value="Unassembled WGS sequence"/>
</dbReference>
<keyword evidence="3" id="KW-1185">Reference proteome</keyword>
<organism evidence="2 3">
    <name type="scientific">Bodo saltans</name>
    <name type="common">Flagellated protozoan</name>
    <dbReference type="NCBI Taxonomy" id="75058"/>
    <lineage>
        <taxon>Eukaryota</taxon>
        <taxon>Discoba</taxon>
        <taxon>Euglenozoa</taxon>
        <taxon>Kinetoplastea</taxon>
        <taxon>Metakinetoplastina</taxon>
        <taxon>Eubodonida</taxon>
        <taxon>Bodonidae</taxon>
        <taxon>Bodo</taxon>
    </lineage>
</organism>
<feature type="region of interest" description="Disordered" evidence="1">
    <location>
        <begin position="31"/>
        <end position="100"/>
    </location>
</feature>
<sequence length="335" mass="37703">MENLVQRHQSVGSLHPTRTFCFTEQISPTRVRDAGEGTSPVPDNWVEPQTGAYFSTRGPAPQAQPPKAATHSTTSPAHGTTSPALPSIHHHRVSPAQRQAELDQKVRDCVINALEEQRAAEDARLNACKAQRDIEIVKFHQKMKSRTELQMKSNQVILGHSVSEMGLDHLLGGTNASTVTRAAGERDEHRGDAQRQFLEFNRDRLEHNLLHRQYCLDAHKERQRFRQGLEAHVGTLYSKSKTSLLNDVGIGGAQATFVTKTIHELREDKANFHAARRAQAQQDNEVQLLVNDVTAADDRLWEERRSVKGQPTLRTREIVYSVDAPYRRRAQSTEP</sequence>
<dbReference type="VEuPathDB" id="TriTrypDB:BSAL_14740"/>
<accession>A0A0S4JDU5</accession>
<reference evidence="3" key="1">
    <citation type="submission" date="2015-09" db="EMBL/GenBank/DDBJ databases">
        <authorList>
            <consortium name="Pathogen Informatics"/>
        </authorList>
    </citation>
    <scope>NUCLEOTIDE SEQUENCE [LARGE SCALE GENOMIC DNA]</scope>
    <source>
        <strain evidence="3">Lake Konstanz</strain>
    </source>
</reference>
<dbReference type="EMBL" id="CYKH01001630">
    <property type="protein sequence ID" value="CUG88285.1"/>
    <property type="molecule type" value="Genomic_DNA"/>
</dbReference>
<feature type="compositionally biased region" description="Polar residues" evidence="1">
    <location>
        <begin position="70"/>
        <end position="84"/>
    </location>
</feature>
<dbReference type="AlphaFoldDB" id="A0A0S4JDU5"/>
<feature type="compositionally biased region" description="Low complexity" evidence="1">
    <location>
        <begin position="59"/>
        <end position="69"/>
    </location>
</feature>
<gene>
    <name evidence="2" type="ORF">BSAL_14740</name>
</gene>
<evidence type="ECO:0000256" key="1">
    <source>
        <dbReference type="SAM" id="MobiDB-lite"/>
    </source>
</evidence>
<evidence type="ECO:0000313" key="2">
    <source>
        <dbReference type="EMBL" id="CUG88285.1"/>
    </source>
</evidence>
<proteinExistence type="predicted"/>
<protein>
    <submittedName>
        <fullName evidence="2">Uncharacterized protein</fullName>
    </submittedName>
</protein>
<evidence type="ECO:0000313" key="3">
    <source>
        <dbReference type="Proteomes" id="UP000051952"/>
    </source>
</evidence>